<dbReference type="InterPro" id="IPR013325">
    <property type="entry name" value="RNA_pol_sigma_r2"/>
</dbReference>
<organism evidence="7 8">
    <name type="scientific">[Clostridium] fimetarium</name>
    <dbReference type="NCBI Taxonomy" id="99656"/>
    <lineage>
        <taxon>Bacteria</taxon>
        <taxon>Bacillati</taxon>
        <taxon>Bacillota</taxon>
        <taxon>Clostridia</taxon>
        <taxon>Lachnospirales</taxon>
        <taxon>Lachnospiraceae</taxon>
    </lineage>
</organism>
<evidence type="ECO:0000259" key="6">
    <source>
        <dbReference type="Pfam" id="PF08281"/>
    </source>
</evidence>
<name>A0A1I0RY30_9FIRM</name>
<dbReference type="Pfam" id="PF08281">
    <property type="entry name" value="Sigma70_r4_2"/>
    <property type="match status" value="1"/>
</dbReference>
<dbReference type="GO" id="GO:0006352">
    <property type="term" value="P:DNA-templated transcription initiation"/>
    <property type="evidence" value="ECO:0007669"/>
    <property type="project" value="InterPro"/>
</dbReference>
<keyword evidence="4" id="KW-0804">Transcription</keyword>
<keyword evidence="8" id="KW-1185">Reference proteome</keyword>
<keyword evidence="3" id="KW-0731">Sigma factor</keyword>
<dbReference type="Pfam" id="PF04542">
    <property type="entry name" value="Sigma70_r2"/>
    <property type="match status" value="1"/>
</dbReference>
<evidence type="ECO:0000256" key="2">
    <source>
        <dbReference type="ARBA" id="ARBA00023015"/>
    </source>
</evidence>
<accession>A0A1I0RY30</accession>
<feature type="domain" description="RNA polymerase sigma-70 region 2" evidence="5">
    <location>
        <begin position="17"/>
        <end position="81"/>
    </location>
</feature>
<dbReference type="SUPFAM" id="SSF88946">
    <property type="entry name" value="Sigma2 domain of RNA polymerase sigma factors"/>
    <property type="match status" value="1"/>
</dbReference>
<evidence type="ECO:0000313" key="7">
    <source>
        <dbReference type="EMBL" id="SEW46529.1"/>
    </source>
</evidence>
<protein>
    <submittedName>
        <fullName evidence="7">RNA polymerase sigma-70 factor, ECF subfamily</fullName>
    </submittedName>
</protein>
<evidence type="ECO:0000313" key="8">
    <source>
        <dbReference type="Proteomes" id="UP000199701"/>
    </source>
</evidence>
<dbReference type="GO" id="GO:0003677">
    <property type="term" value="F:DNA binding"/>
    <property type="evidence" value="ECO:0007669"/>
    <property type="project" value="InterPro"/>
</dbReference>
<evidence type="ECO:0000259" key="5">
    <source>
        <dbReference type="Pfam" id="PF04542"/>
    </source>
</evidence>
<dbReference type="InterPro" id="IPR013324">
    <property type="entry name" value="RNA_pol_sigma_r3/r4-like"/>
</dbReference>
<dbReference type="NCBIfam" id="TIGR02937">
    <property type="entry name" value="sigma70-ECF"/>
    <property type="match status" value="1"/>
</dbReference>
<dbReference type="STRING" id="99656.SAMN05421659_1343"/>
<evidence type="ECO:0000256" key="4">
    <source>
        <dbReference type="ARBA" id="ARBA00023163"/>
    </source>
</evidence>
<dbReference type="Gene3D" id="1.10.1740.10">
    <property type="match status" value="1"/>
</dbReference>
<dbReference type="InterPro" id="IPR013249">
    <property type="entry name" value="RNA_pol_sigma70_r4_t2"/>
</dbReference>
<dbReference type="RefSeq" id="WP_092458420.1">
    <property type="nucleotide sequence ID" value="NZ_FOJI01000034.1"/>
</dbReference>
<comment type="similarity">
    <text evidence="1">Belongs to the sigma-70 factor family. ECF subfamily.</text>
</comment>
<gene>
    <name evidence="7" type="ORF">SAMN05421659_1343</name>
</gene>
<dbReference type="AlphaFoldDB" id="A0A1I0RY30"/>
<dbReference type="Gene3D" id="1.10.10.10">
    <property type="entry name" value="Winged helix-like DNA-binding domain superfamily/Winged helix DNA-binding domain"/>
    <property type="match status" value="1"/>
</dbReference>
<dbReference type="EMBL" id="FOJI01000034">
    <property type="protein sequence ID" value="SEW46529.1"/>
    <property type="molecule type" value="Genomic_DNA"/>
</dbReference>
<dbReference type="PANTHER" id="PTHR43133">
    <property type="entry name" value="RNA POLYMERASE ECF-TYPE SIGMA FACTO"/>
    <property type="match status" value="1"/>
</dbReference>
<dbReference type="InterPro" id="IPR014284">
    <property type="entry name" value="RNA_pol_sigma-70_dom"/>
</dbReference>
<dbReference type="OrthoDB" id="9795666at2"/>
<evidence type="ECO:0000256" key="3">
    <source>
        <dbReference type="ARBA" id="ARBA00023082"/>
    </source>
</evidence>
<feature type="domain" description="RNA polymerase sigma factor 70 region 4 type 2" evidence="6">
    <location>
        <begin position="102"/>
        <end position="152"/>
    </location>
</feature>
<sequence length="166" mass="19824">MQYTPVEINNKITSALDQYSDMVRRICFLYLKNYADVDDVFQEVFLVLLKNETAFESTEHEKAWLIKVTINKCKDLLKSYWHKNVGSLENKELSFESEIENELMQVVLSIPQKYKDVIYLFYYQEYSVPEIARLLKQKENTIYSQLNRGRKLIKEKLGGTEYEYNF</sequence>
<reference evidence="7 8" key="1">
    <citation type="submission" date="2016-10" db="EMBL/GenBank/DDBJ databases">
        <authorList>
            <person name="de Groot N.N."/>
        </authorList>
    </citation>
    <scope>NUCLEOTIDE SEQUENCE [LARGE SCALE GENOMIC DNA]</scope>
    <source>
        <strain evidence="7 8">DSM 9179</strain>
    </source>
</reference>
<dbReference type="InterPro" id="IPR036388">
    <property type="entry name" value="WH-like_DNA-bd_sf"/>
</dbReference>
<dbReference type="PANTHER" id="PTHR43133:SF60">
    <property type="entry name" value="RNA POLYMERASE SIGMA FACTOR SIGV"/>
    <property type="match status" value="1"/>
</dbReference>
<dbReference type="InterPro" id="IPR007627">
    <property type="entry name" value="RNA_pol_sigma70_r2"/>
</dbReference>
<evidence type="ECO:0000256" key="1">
    <source>
        <dbReference type="ARBA" id="ARBA00010641"/>
    </source>
</evidence>
<dbReference type="InterPro" id="IPR039425">
    <property type="entry name" value="RNA_pol_sigma-70-like"/>
</dbReference>
<dbReference type="Proteomes" id="UP000199701">
    <property type="component" value="Unassembled WGS sequence"/>
</dbReference>
<dbReference type="SUPFAM" id="SSF88659">
    <property type="entry name" value="Sigma3 and sigma4 domains of RNA polymerase sigma factors"/>
    <property type="match status" value="1"/>
</dbReference>
<proteinExistence type="inferred from homology"/>
<keyword evidence="2" id="KW-0805">Transcription regulation</keyword>
<dbReference type="GO" id="GO:0016987">
    <property type="term" value="F:sigma factor activity"/>
    <property type="evidence" value="ECO:0007669"/>
    <property type="project" value="UniProtKB-KW"/>
</dbReference>